<gene>
    <name evidence="9 10" type="primary">secE</name>
    <name evidence="10" type="ORF">COU35_03240</name>
</gene>
<reference evidence="11" key="1">
    <citation type="submission" date="2017-09" db="EMBL/GenBank/DDBJ databases">
        <title>Depth-based differentiation of microbial function through sediment-hosted aquifers and enrichment of novel symbionts in the deep terrestrial subsurface.</title>
        <authorList>
            <person name="Probst A.J."/>
            <person name="Ladd B."/>
            <person name="Jarett J.K."/>
            <person name="Geller-Mcgrath D.E."/>
            <person name="Sieber C.M.K."/>
            <person name="Emerson J.B."/>
            <person name="Anantharaman K."/>
            <person name="Thomas B.C."/>
            <person name="Malmstrom R."/>
            <person name="Stieglmeier M."/>
            <person name="Klingl A."/>
            <person name="Woyke T."/>
            <person name="Ryan C.M."/>
            <person name="Banfield J.F."/>
        </authorList>
    </citation>
    <scope>NUCLEOTIDE SEQUENCE [LARGE SCALE GENOMIC DNA]</scope>
</reference>
<keyword evidence="8 9" id="KW-0472">Membrane</keyword>
<comment type="similarity">
    <text evidence="9">Belongs to the SecE/SEC61-gamma family.</text>
</comment>
<comment type="caution">
    <text evidence="10">The sequence shown here is derived from an EMBL/GenBank/DDBJ whole genome shotgun (WGS) entry which is preliminary data.</text>
</comment>
<dbReference type="NCBIfam" id="TIGR00964">
    <property type="entry name" value="secE_bact"/>
    <property type="match status" value="1"/>
</dbReference>
<dbReference type="PROSITE" id="PS01067">
    <property type="entry name" value="SECE_SEC61G"/>
    <property type="match status" value="1"/>
</dbReference>
<dbReference type="Gene3D" id="1.20.5.1030">
    <property type="entry name" value="Preprotein translocase secy subunit"/>
    <property type="match status" value="1"/>
</dbReference>
<evidence type="ECO:0000256" key="4">
    <source>
        <dbReference type="ARBA" id="ARBA00022692"/>
    </source>
</evidence>
<comment type="subcellular location">
    <subcellularLocation>
        <location evidence="9">Cell membrane</location>
        <topology evidence="9">Single-pass membrane protein</topology>
    </subcellularLocation>
    <subcellularLocation>
        <location evidence="1">Membrane</location>
    </subcellularLocation>
</comment>
<evidence type="ECO:0000256" key="9">
    <source>
        <dbReference type="HAMAP-Rule" id="MF_00422"/>
    </source>
</evidence>
<dbReference type="PANTHER" id="PTHR33910">
    <property type="entry name" value="PROTEIN TRANSLOCASE SUBUNIT SECE"/>
    <property type="match status" value="1"/>
</dbReference>
<keyword evidence="4 9" id="KW-0812">Transmembrane</keyword>
<dbReference type="GO" id="GO:0009306">
    <property type="term" value="P:protein secretion"/>
    <property type="evidence" value="ECO:0007669"/>
    <property type="project" value="UniProtKB-UniRule"/>
</dbReference>
<dbReference type="InterPro" id="IPR038379">
    <property type="entry name" value="SecE_sf"/>
</dbReference>
<accession>A0A2H0TQ51</accession>
<evidence type="ECO:0000256" key="8">
    <source>
        <dbReference type="ARBA" id="ARBA00023136"/>
    </source>
</evidence>
<evidence type="ECO:0000256" key="6">
    <source>
        <dbReference type="ARBA" id="ARBA00022989"/>
    </source>
</evidence>
<dbReference type="Proteomes" id="UP000230154">
    <property type="component" value="Unassembled WGS sequence"/>
</dbReference>
<proteinExistence type="inferred from homology"/>
<evidence type="ECO:0000256" key="7">
    <source>
        <dbReference type="ARBA" id="ARBA00023010"/>
    </source>
</evidence>
<keyword evidence="5 9" id="KW-0653">Protein transport</keyword>
<dbReference type="GO" id="GO:0043952">
    <property type="term" value="P:protein transport by the Sec complex"/>
    <property type="evidence" value="ECO:0007669"/>
    <property type="project" value="UniProtKB-UniRule"/>
</dbReference>
<evidence type="ECO:0000256" key="1">
    <source>
        <dbReference type="ARBA" id="ARBA00004370"/>
    </source>
</evidence>
<dbReference type="InterPro" id="IPR005807">
    <property type="entry name" value="SecE_bac"/>
</dbReference>
<evidence type="ECO:0000256" key="3">
    <source>
        <dbReference type="ARBA" id="ARBA00022475"/>
    </source>
</evidence>
<dbReference type="GO" id="GO:0065002">
    <property type="term" value="P:intracellular protein transmembrane transport"/>
    <property type="evidence" value="ECO:0007669"/>
    <property type="project" value="UniProtKB-UniRule"/>
</dbReference>
<evidence type="ECO:0000313" key="10">
    <source>
        <dbReference type="EMBL" id="PIR74281.1"/>
    </source>
</evidence>
<dbReference type="Pfam" id="PF00584">
    <property type="entry name" value="SecE"/>
    <property type="match status" value="1"/>
</dbReference>
<keyword evidence="6 9" id="KW-1133">Transmembrane helix</keyword>
<dbReference type="GO" id="GO:0005886">
    <property type="term" value="C:plasma membrane"/>
    <property type="evidence" value="ECO:0007669"/>
    <property type="project" value="UniProtKB-SubCell"/>
</dbReference>
<evidence type="ECO:0000313" key="11">
    <source>
        <dbReference type="Proteomes" id="UP000230154"/>
    </source>
</evidence>
<organism evidence="10 11">
    <name type="scientific">Candidatus Magasanikbacteria bacterium CG10_big_fil_rev_8_21_14_0_10_47_10</name>
    <dbReference type="NCBI Taxonomy" id="1974652"/>
    <lineage>
        <taxon>Bacteria</taxon>
        <taxon>Candidatus Magasanikiibacteriota</taxon>
    </lineage>
</organism>
<keyword evidence="7 9" id="KW-0811">Translocation</keyword>
<keyword evidence="2 9" id="KW-0813">Transport</keyword>
<dbReference type="AlphaFoldDB" id="A0A2H0TQ51"/>
<comment type="function">
    <text evidence="9">Essential subunit of the Sec protein translocation channel SecYEG. Clamps together the 2 halves of SecY. May contact the channel plug during translocation.</text>
</comment>
<protein>
    <recommendedName>
        <fullName evidence="9">Protein translocase subunit SecE</fullName>
    </recommendedName>
</protein>
<sequence length="66" mass="7360">MSMASAFQKIKDYFHGAISELKKVTWPTRKQVINYSIMVIAMSIGIAIFFGVLDYIFNLGLGALLS</sequence>
<comment type="subunit">
    <text evidence="9">Component of the Sec protein translocase complex. Heterotrimer consisting of SecY, SecE and SecG subunits. The heterotrimers can form oligomers, although 1 heterotrimer is thought to be able to translocate proteins. Interacts with the ribosome. Interacts with SecDF, and other proteins may be involved. Interacts with SecA.</text>
</comment>
<evidence type="ECO:0000256" key="5">
    <source>
        <dbReference type="ARBA" id="ARBA00022927"/>
    </source>
</evidence>
<name>A0A2H0TQ51_9BACT</name>
<dbReference type="HAMAP" id="MF_00422">
    <property type="entry name" value="SecE"/>
    <property type="match status" value="1"/>
</dbReference>
<dbReference type="EMBL" id="PFCB01000023">
    <property type="protein sequence ID" value="PIR74281.1"/>
    <property type="molecule type" value="Genomic_DNA"/>
</dbReference>
<dbReference type="PANTHER" id="PTHR33910:SF1">
    <property type="entry name" value="PROTEIN TRANSLOCASE SUBUNIT SECE"/>
    <property type="match status" value="1"/>
</dbReference>
<dbReference type="InterPro" id="IPR001901">
    <property type="entry name" value="Translocase_SecE/Sec61-g"/>
</dbReference>
<feature type="transmembrane region" description="Helical" evidence="9">
    <location>
        <begin position="32"/>
        <end position="57"/>
    </location>
</feature>
<dbReference type="GO" id="GO:0008320">
    <property type="term" value="F:protein transmembrane transporter activity"/>
    <property type="evidence" value="ECO:0007669"/>
    <property type="project" value="UniProtKB-UniRule"/>
</dbReference>
<evidence type="ECO:0000256" key="2">
    <source>
        <dbReference type="ARBA" id="ARBA00022448"/>
    </source>
</evidence>
<dbReference type="GO" id="GO:0006605">
    <property type="term" value="P:protein targeting"/>
    <property type="evidence" value="ECO:0007669"/>
    <property type="project" value="UniProtKB-UniRule"/>
</dbReference>
<keyword evidence="3 9" id="KW-1003">Cell membrane</keyword>